<evidence type="ECO:0000313" key="3">
    <source>
        <dbReference type="EnsemblMetazoa" id="SMAR011572-PA"/>
    </source>
</evidence>
<dbReference type="Proteomes" id="UP000014500">
    <property type="component" value="Unassembled WGS sequence"/>
</dbReference>
<reference evidence="4" key="1">
    <citation type="submission" date="2011-05" db="EMBL/GenBank/DDBJ databases">
        <authorList>
            <person name="Richards S.R."/>
            <person name="Qu J."/>
            <person name="Jiang H."/>
            <person name="Jhangiani S.N."/>
            <person name="Agravi P."/>
            <person name="Goodspeed R."/>
            <person name="Gross S."/>
            <person name="Mandapat C."/>
            <person name="Jackson L."/>
            <person name="Mathew T."/>
            <person name="Pu L."/>
            <person name="Thornton R."/>
            <person name="Saada N."/>
            <person name="Wilczek-Boney K.B."/>
            <person name="Lee S."/>
            <person name="Kovar C."/>
            <person name="Wu Y."/>
            <person name="Scherer S.E."/>
            <person name="Worley K.C."/>
            <person name="Muzny D.M."/>
            <person name="Gibbs R."/>
        </authorList>
    </citation>
    <scope>NUCLEOTIDE SEQUENCE</scope>
    <source>
        <strain evidence="4">Brora</strain>
    </source>
</reference>
<dbReference type="InterPro" id="IPR052283">
    <property type="entry name" value="GenomicStab_NeuMorph_Reg"/>
</dbReference>
<reference evidence="3" key="2">
    <citation type="submission" date="2015-02" db="UniProtKB">
        <authorList>
            <consortium name="EnsemblMetazoa"/>
        </authorList>
    </citation>
    <scope>IDENTIFICATION</scope>
</reference>
<protein>
    <recommendedName>
        <fullName evidence="2">MBD domain-containing protein</fullName>
    </recommendedName>
</protein>
<dbReference type="Gene3D" id="3.80.10.10">
    <property type="entry name" value="Ribonuclease Inhibitor"/>
    <property type="match status" value="1"/>
</dbReference>
<dbReference type="InterPro" id="IPR011011">
    <property type="entry name" value="Znf_FYVE_PHD"/>
</dbReference>
<dbReference type="InterPro" id="IPR032675">
    <property type="entry name" value="LRR_dom_sf"/>
</dbReference>
<feature type="domain" description="MBD" evidence="2">
    <location>
        <begin position="225"/>
        <end position="302"/>
    </location>
</feature>
<dbReference type="PROSITE" id="PS50982">
    <property type="entry name" value="MBD"/>
    <property type="match status" value="1"/>
</dbReference>
<dbReference type="CDD" id="cd00122">
    <property type="entry name" value="MBD"/>
    <property type="match status" value="1"/>
</dbReference>
<dbReference type="InterPro" id="IPR001810">
    <property type="entry name" value="F-box_dom"/>
</dbReference>
<dbReference type="PhylomeDB" id="T1JCQ3"/>
<feature type="region of interest" description="Disordered" evidence="1">
    <location>
        <begin position="182"/>
        <end position="209"/>
    </location>
</feature>
<dbReference type="OMA" id="TENCYNS"/>
<dbReference type="EMBL" id="JH432074">
    <property type="status" value="NOT_ANNOTATED_CDS"/>
    <property type="molecule type" value="Genomic_DNA"/>
</dbReference>
<dbReference type="eggNOG" id="ENOG502QTQ4">
    <property type="taxonomic scope" value="Eukaryota"/>
</dbReference>
<dbReference type="HOGENOM" id="CLU_003883_0_0_1"/>
<dbReference type="Gene3D" id="3.30.890.10">
    <property type="entry name" value="Methyl-cpg-binding Protein 2, Chain A"/>
    <property type="match status" value="1"/>
</dbReference>
<dbReference type="AlphaFoldDB" id="T1JCQ3"/>
<sequence length="1242" mass="138551">MSTTGKDFVEISSTEESNEIELEVREKLNQIIDDVTENIDIPVSEKMDSIRSNIDDFKDRLRASFADIIQTESNGGEKEQCCDETNESELKVERNGDVETLDVEKALSDNLTHEPSSFVVYTGNLTNGPSTSDANINENIDFCSPTSDHGYNRAEPPAKKAKTTDVKIQDIAASFLMLGENKRSKKRKELDSSNSRTNENDVNPSNIKTKPAKQRRFPIFCNKPANVSSRCLEPFKKGWKRELVRRKPVTSETTQSVIPADVYYFSPLGVKLRSYREVAEYLKEVNEDSLSLDCFSYKKVLIYKQPEETERNAGEIGVSKGSKFKRRNATPSNTNGPSYASKDSSKASSKSSKSPKKPKPQLSLMSKIKKIGIVNKKINSNIKKAKLSSVPCSLSCPGQQGVVPSLLCDVCLCMFHPKCVNLLNNEVSFICIKCIYQRTYKNKKPKRKLIAEGTQLQAKDANNKNDADMEVSDSETLVSVESPVSVEVRTSIISNNNDIKKIKVAPSQHVLPRLTAAPAGPKTYSKIESETNRPLPTLKRAPFALNHPLKTVKMSGTWVPPQLPQKTIQLRHPPPLKMVTLLRKNINGGTAINRPPPPLIQQRSMMPVSSQSQILMVPMTAPSVSNILQPNSPNVPASKSTTLPLNLTMSPVAASSVTVTSPKPGVVTMINNMVINNMVMNNVGTMKFRLKPNGGDETEVLVPEIKPTNAATPPQPKFIVTDEFGKPKGLVVGFGNSVIQLPILNKLDSFQHETTGGIISVPLPNSRSSIVMPKLLTSAATNLEEVKKPQVVELTKEGETQNDGDVKVLQMDNGWDLKKVSFEEEPTETSKLKKPDVVAVVRSIQRCFAGTTVLLNVFEYLTHEDLSRARCVCKSWNWWASQSVLWKCIDLSGTCVHDWNKLAGLIKQFKSTRLDLRKMKVFEDQNRTWHCFLLVLKDLETIEHIDFGYIPGAFLQPIARSLTRLKVLTAEWIVEYSNNNCRLDFGIFGKLKSLSKLRLRGISGLQVQNITTEGLSFLADLTQLVHLSITTLRDAPASDFEVIKSLKQLKELDLGDCKNWTTETYNYLGELTELERLRLEVGTAFPDNLCYSSLSKLTKLNYLELNDFHINNNLLLVLEHLPQLEHLNILPNCRQNSGKTNTAIFNGLQVLKNLKVLEWKILTTATSKSTNVNSTSNFDNDSLDETRILPSSDNNCKSKRDKDVIKENDACIPIVLNGAARCITIEELWEKVQTVCSNVIFH</sequence>
<dbReference type="Pfam" id="PF12937">
    <property type="entry name" value="F-box-like"/>
    <property type="match status" value="1"/>
</dbReference>
<feature type="compositionally biased region" description="Low complexity" evidence="1">
    <location>
        <begin position="337"/>
        <end position="352"/>
    </location>
</feature>
<dbReference type="InterPro" id="IPR001739">
    <property type="entry name" value="Methyl_CpG_DNA-bd"/>
</dbReference>
<evidence type="ECO:0000259" key="2">
    <source>
        <dbReference type="PROSITE" id="PS50982"/>
    </source>
</evidence>
<dbReference type="SMART" id="SM00391">
    <property type="entry name" value="MBD"/>
    <property type="match status" value="1"/>
</dbReference>
<dbReference type="InterPro" id="IPR036047">
    <property type="entry name" value="F-box-like_dom_sf"/>
</dbReference>
<dbReference type="Pfam" id="PF01429">
    <property type="entry name" value="MBD"/>
    <property type="match status" value="1"/>
</dbReference>
<feature type="compositionally biased region" description="Polar residues" evidence="1">
    <location>
        <begin position="192"/>
        <end position="208"/>
    </location>
</feature>
<dbReference type="GO" id="GO:0003677">
    <property type="term" value="F:DNA binding"/>
    <property type="evidence" value="ECO:0007669"/>
    <property type="project" value="InterPro"/>
</dbReference>
<dbReference type="SUPFAM" id="SSF81383">
    <property type="entry name" value="F-box domain"/>
    <property type="match status" value="1"/>
</dbReference>
<dbReference type="STRING" id="126957.T1JCQ3"/>
<dbReference type="SUPFAM" id="SSF54171">
    <property type="entry name" value="DNA-binding domain"/>
    <property type="match status" value="1"/>
</dbReference>
<dbReference type="PANTHER" id="PTHR15739:SF5">
    <property type="entry name" value="LD23158P"/>
    <property type="match status" value="1"/>
</dbReference>
<dbReference type="Gene3D" id="1.20.1280.50">
    <property type="match status" value="1"/>
</dbReference>
<dbReference type="SUPFAM" id="SSF52047">
    <property type="entry name" value="RNI-like"/>
    <property type="match status" value="1"/>
</dbReference>
<proteinExistence type="predicted"/>
<keyword evidence="4" id="KW-1185">Reference proteome</keyword>
<accession>T1JCQ3</accession>
<feature type="region of interest" description="Disordered" evidence="1">
    <location>
        <begin position="312"/>
        <end position="361"/>
    </location>
</feature>
<name>T1JCQ3_STRMM</name>
<organism evidence="3 4">
    <name type="scientific">Strigamia maritima</name>
    <name type="common">European centipede</name>
    <name type="synonym">Geophilus maritimus</name>
    <dbReference type="NCBI Taxonomy" id="126957"/>
    <lineage>
        <taxon>Eukaryota</taxon>
        <taxon>Metazoa</taxon>
        <taxon>Ecdysozoa</taxon>
        <taxon>Arthropoda</taxon>
        <taxon>Myriapoda</taxon>
        <taxon>Chilopoda</taxon>
        <taxon>Pleurostigmophora</taxon>
        <taxon>Geophilomorpha</taxon>
        <taxon>Linotaeniidae</taxon>
        <taxon>Strigamia</taxon>
    </lineage>
</organism>
<dbReference type="EnsemblMetazoa" id="SMAR011572-RA">
    <property type="protein sequence ID" value="SMAR011572-PA"/>
    <property type="gene ID" value="SMAR011572"/>
</dbReference>
<dbReference type="InterPro" id="IPR016177">
    <property type="entry name" value="DNA-bd_dom_sf"/>
</dbReference>
<evidence type="ECO:0000313" key="4">
    <source>
        <dbReference type="Proteomes" id="UP000014500"/>
    </source>
</evidence>
<dbReference type="PANTHER" id="PTHR15739">
    <property type="entry name" value="ZINC FINGER PROTEIN"/>
    <property type="match status" value="1"/>
</dbReference>
<dbReference type="SUPFAM" id="SSF57903">
    <property type="entry name" value="FYVE/PHD zinc finger"/>
    <property type="match status" value="1"/>
</dbReference>
<evidence type="ECO:0000256" key="1">
    <source>
        <dbReference type="SAM" id="MobiDB-lite"/>
    </source>
</evidence>
<dbReference type="CDD" id="cd15489">
    <property type="entry name" value="PHD_SF"/>
    <property type="match status" value="1"/>
</dbReference>